<dbReference type="Pfam" id="PF06836">
    <property type="entry name" value="DUF1240"/>
    <property type="match status" value="1"/>
</dbReference>
<protein>
    <recommendedName>
        <fullName evidence="4">DUF1240 domain-containing protein</fullName>
    </recommendedName>
</protein>
<dbReference type="InterPro" id="IPR010665">
    <property type="entry name" value="DUF1240"/>
</dbReference>
<feature type="transmembrane region" description="Helical" evidence="1">
    <location>
        <begin position="12"/>
        <end position="31"/>
    </location>
</feature>
<feature type="transmembrane region" description="Helical" evidence="1">
    <location>
        <begin position="83"/>
        <end position="106"/>
    </location>
</feature>
<dbReference type="KEGG" id="ypi:YpsIP31758_4160"/>
<evidence type="ECO:0000313" key="2">
    <source>
        <dbReference type="EMBL" id="ABS48590.1"/>
    </source>
</evidence>
<keyword evidence="1" id="KW-0472">Membrane</keyword>
<keyword evidence="1" id="KW-1133">Transmembrane helix</keyword>
<feature type="transmembrane region" description="Helical" evidence="1">
    <location>
        <begin position="51"/>
        <end position="71"/>
    </location>
</feature>
<evidence type="ECO:0008006" key="4">
    <source>
        <dbReference type="Google" id="ProtNLM"/>
    </source>
</evidence>
<reference evidence="2 3" key="1">
    <citation type="journal article" date="2007" name="PLoS Genet.">
        <title>The complete genome sequence of Yersinia pseudotuberculosis IP31758, the causative agent of Far East scarlet-like fever.</title>
        <authorList>
            <person name="Eppinger M."/>
            <person name="Rosovitz M.J."/>
            <person name="Fricke W.F."/>
            <person name="Rasko D.A."/>
            <person name="Kokorina G."/>
            <person name="Fayolle C."/>
            <person name="Lindler L.E."/>
            <person name="Carniel E."/>
            <person name="Ravel J."/>
        </authorList>
    </citation>
    <scope>NUCLEOTIDE SEQUENCE [LARGE SCALE GENOMIC DNA]</scope>
    <source>
        <strain evidence="2 3">IP 31758</strain>
    </source>
</reference>
<dbReference type="HOGENOM" id="CLU_150738_1_0_6"/>
<dbReference type="Proteomes" id="UP000002412">
    <property type="component" value="Chromosome"/>
</dbReference>
<gene>
    <name evidence="2" type="ordered locus">YpsIP31758_4160</name>
</gene>
<dbReference type="EMBL" id="CP000720">
    <property type="protein sequence ID" value="ABS48590.1"/>
    <property type="molecule type" value="Genomic_DNA"/>
</dbReference>
<accession>A0A0U1R0E8</accession>
<evidence type="ECO:0000256" key="1">
    <source>
        <dbReference type="SAM" id="Phobius"/>
    </source>
</evidence>
<evidence type="ECO:0000313" key="3">
    <source>
        <dbReference type="Proteomes" id="UP000002412"/>
    </source>
</evidence>
<name>A0A0U1R0E8_YERP3</name>
<organism evidence="2 3">
    <name type="scientific">Yersinia pseudotuberculosis serotype O:1b (strain IP 31758)</name>
    <dbReference type="NCBI Taxonomy" id="349747"/>
    <lineage>
        <taxon>Bacteria</taxon>
        <taxon>Pseudomonadati</taxon>
        <taxon>Pseudomonadota</taxon>
        <taxon>Gammaproteobacteria</taxon>
        <taxon>Enterobacterales</taxon>
        <taxon>Yersiniaceae</taxon>
        <taxon>Yersinia</taxon>
    </lineage>
</organism>
<proteinExistence type="predicted"/>
<dbReference type="RefSeq" id="WP_012105982.1">
    <property type="nucleotide sequence ID" value="NC_009708.1"/>
</dbReference>
<sequence length="137" mass="15844">MNWVKIMNNKYFNILASIILLLIIIPIEYLSYKYINSYMVMAKEITFSASIFIAFLSIPLLIYALLSGLIYLVSGWRFKYDSLICRCLLIISVISVILSLPISFYVTYKLKQDNYVACDRISWMSPNNFVKPPAVCN</sequence>
<keyword evidence="1" id="KW-0812">Transmembrane</keyword>
<dbReference type="AlphaFoldDB" id="A0A0U1R0E8"/>